<sequence length="297" mass="32241">MSSSTEPKLTQYKALLFDVYGTLIDWETGIYEALTPLLMRGSAAGESLTSKEAALRAYASVEENLQARFPTMRYSQVLERVHVELEARLKNTGTSEQVNRAEAGEGALAHTISSAATETGKPEIGTSAAAEGQEDRDDEHKAFARSIGAWRPFPDTRAALAELSRHFKLAVLSNIDRDSFAKTRAVLEGAPGDPHHFTFDAVYTAEDASAYKPQPEALAYALRHLKDELGIAKEQVLVTANSVFHDIIPARKAGVAGVWIERPGSLMGLDGGGEGRRGRHFDTLGNMAEAVKREASE</sequence>
<dbReference type="InterPro" id="IPR036412">
    <property type="entry name" value="HAD-like_sf"/>
</dbReference>
<dbReference type="Gene3D" id="3.40.50.1000">
    <property type="entry name" value="HAD superfamily/HAD-like"/>
    <property type="match status" value="1"/>
</dbReference>
<protein>
    <submittedName>
        <fullName evidence="3">HAD-like protein</fullName>
    </submittedName>
</protein>
<dbReference type="EMBL" id="KV722429">
    <property type="protein sequence ID" value="OCH89341.1"/>
    <property type="molecule type" value="Genomic_DNA"/>
</dbReference>
<dbReference type="Pfam" id="PF00702">
    <property type="entry name" value="Hydrolase"/>
    <property type="match status" value="1"/>
</dbReference>
<dbReference type="PANTHER" id="PTHR43316">
    <property type="entry name" value="HYDROLASE, HALOACID DELAHOGENASE-RELATED"/>
    <property type="match status" value="1"/>
</dbReference>
<dbReference type="SUPFAM" id="SSF56784">
    <property type="entry name" value="HAD-like"/>
    <property type="match status" value="1"/>
</dbReference>
<gene>
    <name evidence="3" type="ORF">OBBRIDRAFT_794378</name>
</gene>
<dbReference type="SFLD" id="SFLDG01129">
    <property type="entry name" value="C1.5:_HAD__Beta-PGM__Phosphata"/>
    <property type="match status" value="1"/>
</dbReference>
<evidence type="ECO:0000256" key="2">
    <source>
        <dbReference type="SAM" id="MobiDB-lite"/>
    </source>
</evidence>
<dbReference type="Gene3D" id="1.10.150.750">
    <property type="match status" value="1"/>
</dbReference>
<dbReference type="SFLD" id="SFLDS00003">
    <property type="entry name" value="Haloacid_Dehalogenase"/>
    <property type="match status" value="1"/>
</dbReference>
<dbReference type="GO" id="GO:0016787">
    <property type="term" value="F:hydrolase activity"/>
    <property type="evidence" value="ECO:0007669"/>
    <property type="project" value="UniProtKB-KW"/>
</dbReference>
<dbReference type="InterPro" id="IPR051540">
    <property type="entry name" value="S-2-haloacid_dehalogenase"/>
</dbReference>
<evidence type="ECO:0000256" key="1">
    <source>
        <dbReference type="ARBA" id="ARBA00022801"/>
    </source>
</evidence>
<keyword evidence="4" id="KW-1185">Reference proteome</keyword>
<accession>A0A8E2AR04</accession>
<keyword evidence="1" id="KW-0378">Hydrolase</keyword>
<proteinExistence type="predicted"/>
<dbReference type="AlphaFoldDB" id="A0A8E2AR04"/>
<name>A0A8E2AR04_9APHY</name>
<dbReference type="PANTHER" id="PTHR43316:SF9">
    <property type="entry name" value="ACID DEHALOGENASE, PUTATIVE (AFU_ORTHOLOGUE AFUA_6G14460)-RELATED"/>
    <property type="match status" value="1"/>
</dbReference>
<reference evidence="3 4" key="1">
    <citation type="submission" date="2016-07" db="EMBL/GenBank/DDBJ databases">
        <title>Draft genome of the white-rot fungus Obba rivulosa 3A-2.</title>
        <authorList>
            <consortium name="DOE Joint Genome Institute"/>
            <person name="Miettinen O."/>
            <person name="Riley R."/>
            <person name="Acob R."/>
            <person name="Barry K."/>
            <person name="Cullen D."/>
            <person name="De Vries R."/>
            <person name="Hainaut M."/>
            <person name="Hatakka A."/>
            <person name="Henrissat B."/>
            <person name="Hilden K."/>
            <person name="Kuo R."/>
            <person name="Labutti K."/>
            <person name="Lipzen A."/>
            <person name="Makela M.R."/>
            <person name="Sandor L."/>
            <person name="Spatafora J.W."/>
            <person name="Grigoriev I.V."/>
            <person name="Hibbett D.S."/>
        </authorList>
    </citation>
    <scope>NUCLEOTIDE SEQUENCE [LARGE SCALE GENOMIC DNA]</scope>
    <source>
        <strain evidence="3 4">3A-2</strain>
    </source>
</reference>
<dbReference type="InterPro" id="IPR023214">
    <property type="entry name" value="HAD_sf"/>
</dbReference>
<dbReference type="OrthoDB" id="20198at2759"/>
<evidence type="ECO:0000313" key="4">
    <source>
        <dbReference type="Proteomes" id="UP000250043"/>
    </source>
</evidence>
<organism evidence="3 4">
    <name type="scientific">Obba rivulosa</name>
    <dbReference type="NCBI Taxonomy" id="1052685"/>
    <lineage>
        <taxon>Eukaryota</taxon>
        <taxon>Fungi</taxon>
        <taxon>Dikarya</taxon>
        <taxon>Basidiomycota</taxon>
        <taxon>Agaricomycotina</taxon>
        <taxon>Agaricomycetes</taxon>
        <taxon>Polyporales</taxon>
        <taxon>Gelatoporiaceae</taxon>
        <taxon>Obba</taxon>
    </lineage>
</organism>
<dbReference type="Proteomes" id="UP000250043">
    <property type="component" value="Unassembled WGS sequence"/>
</dbReference>
<evidence type="ECO:0000313" key="3">
    <source>
        <dbReference type="EMBL" id="OCH89341.1"/>
    </source>
</evidence>
<feature type="region of interest" description="Disordered" evidence="2">
    <location>
        <begin position="113"/>
        <end position="137"/>
    </location>
</feature>